<reference evidence="2 3" key="1">
    <citation type="submission" date="2021-06" db="EMBL/GenBank/DDBJ databases">
        <authorList>
            <person name="Kallberg Y."/>
            <person name="Tangrot J."/>
            <person name="Rosling A."/>
        </authorList>
    </citation>
    <scope>NUCLEOTIDE SEQUENCE [LARGE SCALE GENOMIC DNA]</scope>
    <source>
        <strain evidence="2 3">120-4 pot B 10/14</strain>
    </source>
</reference>
<dbReference type="Proteomes" id="UP000789901">
    <property type="component" value="Unassembled WGS sequence"/>
</dbReference>
<name>A0ABN7VN76_GIGMA</name>
<feature type="region of interest" description="Disordered" evidence="1">
    <location>
        <begin position="218"/>
        <end position="247"/>
    </location>
</feature>
<comment type="caution">
    <text evidence="2">The sequence shown here is derived from an EMBL/GenBank/DDBJ whole genome shotgun (WGS) entry which is preliminary data.</text>
</comment>
<organism evidence="2 3">
    <name type="scientific">Gigaspora margarita</name>
    <dbReference type="NCBI Taxonomy" id="4874"/>
    <lineage>
        <taxon>Eukaryota</taxon>
        <taxon>Fungi</taxon>
        <taxon>Fungi incertae sedis</taxon>
        <taxon>Mucoromycota</taxon>
        <taxon>Glomeromycotina</taxon>
        <taxon>Glomeromycetes</taxon>
        <taxon>Diversisporales</taxon>
        <taxon>Gigasporaceae</taxon>
        <taxon>Gigaspora</taxon>
    </lineage>
</organism>
<protein>
    <submittedName>
        <fullName evidence="2">15975_t:CDS:1</fullName>
    </submittedName>
</protein>
<dbReference type="EMBL" id="CAJVQB010018342">
    <property type="protein sequence ID" value="CAG8787336.1"/>
    <property type="molecule type" value="Genomic_DNA"/>
</dbReference>
<keyword evidence="3" id="KW-1185">Reference proteome</keyword>
<evidence type="ECO:0000313" key="2">
    <source>
        <dbReference type="EMBL" id="CAG8787336.1"/>
    </source>
</evidence>
<feature type="compositionally biased region" description="Basic and acidic residues" evidence="1">
    <location>
        <begin position="223"/>
        <end position="247"/>
    </location>
</feature>
<feature type="region of interest" description="Disordered" evidence="1">
    <location>
        <begin position="130"/>
        <end position="165"/>
    </location>
</feature>
<gene>
    <name evidence="2" type="ORF">GMARGA_LOCUS20670</name>
</gene>
<evidence type="ECO:0000256" key="1">
    <source>
        <dbReference type="SAM" id="MobiDB-lite"/>
    </source>
</evidence>
<accession>A0ABN7VN76</accession>
<evidence type="ECO:0000313" key="3">
    <source>
        <dbReference type="Proteomes" id="UP000789901"/>
    </source>
</evidence>
<sequence length="247" mass="28896">MSFKVSVEAKRRKKEEDNHDIVVLYKRYLKNKKSVQSLPKKILLLLEDLLVFIEGKNEGASRSECKSVVVVENEVLVGKKEKREETITKSPKTSNSEEVDMYTINSKINYNEEDTKKVLLESKKNITQEIQKGKGKKETSENQNRNQEGIASGVEQKKTKTRPKRNFTLWDIPNETSARQIRKNLSFYGQSLEEAKSNHNSGQNRIFKYQEYPIDTSKKRISYQKDRNMEREDLLKKQARDFKDKGR</sequence>
<proteinExistence type="predicted"/>